<accession>A0A1E1EZW7</accession>
<evidence type="ECO:0000256" key="7">
    <source>
        <dbReference type="ARBA" id="ARBA00023204"/>
    </source>
</evidence>
<dbReference type="InterPro" id="IPR036631">
    <property type="entry name" value="MGMT_N_sf"/>
</dbReference>
<dbReference type="GO" id="GO:0006307">
    <property type="term" value="P:DNA alkylation repair"/>
    <property type="evidence" value="ECO:0007669"/>
    <property type="project" value="UniProtKB-UniRule"/>
</dbReference>
<dbReference type="PROSITE" id="PS00374">
    <property type="entry name" value="MGMT"/>
    <property type="match status" value="1"/>
</dbReference>
<name>A0A1E1EZW7_9SPHN</name>
<evidence type="ECO:0000313" key="12">
    <source>
        <dbReference type="EMBL" id="BAV63803.1"/>
    </source>
</evidence>
<dbReference type="SUPFAM" id="SSF46767">
    <property type="entry name" value="Methylated DNA-protein cysteine methyltransferase, C-terminal domain"/>
    <property type="match status" value="1"/>
</dbReference>
<evidence type="ECO:0000256" key="3">
    <source>
        <dbReference type="ARBA" id="ARBA00022490"/>
    </source>
</evidence>
<sequence>MLLHKVMASPVGRLKLVAGDGGLKAVLWEHDDPRRVPLEASRASASHPLLVETEAQLGQYFAGERRHFQLPLDFAGTPFQQAVWRALLDIGYGATRSYEELARRIGKPTACRAVGAANGRNPLSIVVPCHRVLGKRGALTGFAGGLEAKSYLLDLERRWAGPSGLRILRECRS</sequence>
<evidence type="ECO:0000256" key="6">
    <source>
        <dbReference type="ARBA" id="ARBA00022763"/>
    </source>
</evidence>
<keyword evidence="3 9" id="KW-0963">Cytoplasm</keyword>
<comment type="catalytic activity">
    <reaction evidence="1 9">
        <text>a 4-O-methyl-thymidine in DNA + L-cysteinyl-[protein] = a thymidine in DNA + S-methyl-L-cysteinyl-[protein]</text>
        <dbReference type="Rhea" id="RHEA:53428"/>
        <dbReference type="Rhea" id="RHEA-COMP:10131"/>
        <dbReference type="Rhea" id="RHEA-COMP:10132"/>
        <dbReference type="Rhea" id="RHEA-COMP:13555"/>
        <dbReference type="Rhea" id="RHEA-COMP:13556"/>
        <dbReference type="ChEBI" id="CHEBI:29950"/>
        <dbReference type="ChEBI" id="CHEBI:82612"/>
        <dbReference type="ChEBI" id="CHEBI:137386"/>
        <dbReference type="ChEBI" id="CHEBI:137387"/>
        <dbReference type="EC" id="2.1.1.63"/>
    </reaction>
</comment>
<feature type="domain" description="Methylguanine DNA methyltransferase ribonuclease-like" evidence="11">
    <location>
        <begin position="3"/>
        <end position="74"/>
    </location>
</feature>
<evidence type="ECO:0000256" key="5">
    <source>
        <dbReference type="ARBA" id="ARBA00022679"/>
    </source>
</evidence>
<keyword evidence="6 9" id="KW-0227">DNA damage</keyword>
<evidence type="ECO:0000313" key="13">
    <source>
        <dbReference type="Proteomes" id="UP000218272"/>
    </source>
</evidence>
<dbReference type="HAMAP" id="MF_00772">
    <property type="entry name" value="OGT"/>
    <property type="match status" value="1"/>
</dbReference>
<gene>
    <name evidence="12" type="ORF">SCLO_1007630</name>
</gene>
<dbReference type="Pfam" id="PF02870">
    <property type="entry name" value="Methyltransf_1N"/>
    <property type="match status" value="1"/>
</dbReference>
<dbReference type="Proteomes" id="UP000218272">
    <property type="component" value="Chromosome SCLO_1"/>
</dbReference>
<dbReference type="KEGG" id="sclo:SCLO_1007630"/>
<dbReference type="InterPro" id="IPR008332">
    <property type="entry name" value="MethylG_MeTrfase_N"/>
</dbReference>
<evidence type="ECO:0000259" key="11">
    <source>
        <dbReference type="Pfam" id="PF02870"/>
    </source>
</evidence>
<keyword evidence="4 9" id="KW-0489">Methyltransferase</keyword>
<comment type="subcellular location">
    <subcellularLocation>
        <location evidence="9">Cytoplasm</location>
    </subcellularLocation>
</comment>
<dbReference type="GO" id="GO:0005737">
    <property type="term" value="C:cytoplasm"/>
    <property type="evidence" value="ECO:0007669"/>
    <property type="project" value="UniProtKB-SubCell"/>
</dbReference>
<dbReference type="Pfam" id="PF01035">
    <property type="entry name" value="DNA_binding_1"/>
    <property type="match status" value="1"/>
</dbReference>
<keyword evidence="7 9" id="KW-0234">DNA repair</keyword>
<evidence type="ECO:0000256" key="2">
    <source>
        <dbReference type="ARBA" id="ARBA00008711"/>
    </source>
</evidence>
<dbReference type="PANTHER" id="PTHR10815">
    <property type="entry name" value="METHYLATED-DNA--PROTEIN-CYSTEINE METHYLTRANSFERASE"/>
    <property type="match status" value="1"/>
</dbReference>
<dbReference type="GO" id="GO:0003908">
    <property type="term" value="F:methylated-DNA-[protein]-cysteine S-methyltransferase activity"/>
    <property type="evidence" value="ECO:0007669"/>
    <property type="project" value="UniProtKB-UniRule"/>
</dbReference>
<dbReference type="OrthoDB" id="9802228at2"/>
<keyword evidence="5 9" id="KW-0808">Transferase</keyword>
<comment type="catalytic activity">
    <reaction evidence="8 9">
        <text>a 6-O-methyl-2'-deoxyguanosine in DNA + L-cysteinyl-[protein] = S-methyl-L-cysteinyl-[protein] + a 2'-deoxyguanosine in DNA</text>
        <dbReference type="Rhea" id="RHEA:24000"/>
        <dbReference type="Rhea" id="RHEA-COMP:10131"/>
        <dbReference type="Rhea" id="RHEA-COMP:10132"/>
        <dbReference type="Rhea" id="RHEA-COMP:11367"/>
        <dbReference type="Rhea" id="RHEA-COMP:11368"/>
        <dbReference type="ChEBI" id="CHEBI:29950"/>
        <dbReference type="ChEBI" id="CHEBI:82612"/>
        <dbReference type="ChEBI" id="CHEBI:85445"/>
        <dbReference type="ChEBI" id="CHEBI:85448"/>
        <dbReference type="EC" id="2.1.1.63"/>
    </reaction>
</comment>
<dbReference type="Gene3D" id="3.30.160.70">
    <property type="entry name" value="Methylated DNA-protein cysteine methyltransferase domain"/>
    <property type="match status" value="1"/>
</dbReference>
<dbReference type="GO" id="GO:0032259">
    <property type="term" value="P:methylation"/>
    <property type="evidence" value="ECO:0007669"/>
    <property type="project" value="UniProtKB-KW"/>
</dbReference>
<dbReference type="InterPro" id="IPR014048">
    <property type="entry name" value="MethylDNA_cys_MeTrfase_DNA-bd"/>
</dbReference>
<evidence type="ECO:0000256" key="9">
    <source>
        <dbReference type="HAMAP-Rule" id="MF_00772"/>
    </source>
</evidence>
<evidence type="ECO:0000256" key="8">
    <source>
        <dbReference type="ARBA" id="ARBA00049348"/>
    </source>
</evidence>
<dbReference type="AlphaFoldDB" id="A0A1E1EZW7"/>
<protein>
    <recommendedName>
        <fullName evidence="9">Methylated-DNA--protein-cysteine methyltransferase</fullName>
        <ecNumber evidence="9">2.1.1.63</ecNumber>
    </recommendedName>
    <alternativeName>
        <fullName evidence="9">6-O-methylguanine-DNA methyltransferase</fullName>
        <shortName evidence="9">MGMT</shortName>
    </alternativeName>
    <alternativeName>
        <fullName evidence="9">O-6-methylguanine-DNA-alkyltransferase</fullName>
    </alternativeName>
</protein>
<comment type="miscellaneous">
    <text evidence="9">This enzyme catalyzes only one turnover and therefore is not strictly catalytic. According to one definition, an enzyme is a biocatalyst that acts repeatedly and over many reaction cycles.</text>
</comment>
<reference evidence="12 13" key="1">
    <citation type="submission" date="2016-10" db="EMBL/GenBank/DDBJ databases">
        <title>Complete Genome Sequence of the Nonylphenol-Degrading Bacterium Sphingobium cloacae JCM 10874T.</title>
        <authorList>
            <person name="Ootsuka M."/>
            <person name="Nishizawa T."/>
            <person name="Ohta H."/>
        </authorList>
    </citation>
    <scope>NUCLEOTIDE SEQUENCE [LARGE SCALE GENOMIC DNA]</scope>
    <source>
        <strain evidence="12 13">JCM 10874</strain>
    </source>
</reference>
<dbReference type="InterPro" id="IPR036388">
    <property type="entry name" value="WH-like_DNA-bd_sf"/>
</dbReference>
<comment type="function">
    <text evidence="9">Involved in the cellular defense against the biological effects of O6-methylguanine (O6-MeG) and O4-methylthymine (O4-MeT) in DNA. Repairs the methylated nucleobase in DNA by stoichiometrically transferring the methyl group to a cysteine residue in the enzyme. This is a suicide reaction: the enzyme is irreversibly inactivated.</text>
</comment>
<organism evidence="12 13">
    <name type="scientific">Sphingobium cloacae</name>
    <dbReference type="NCBI Taxonomy" id="120107"/>
    <lineage>
        <taxon>Bacteria</taxon>
        <taxon>Pseudomonadati</taxon>
        <taxon>Pseudomonadota</taxon>
        <taxon>Alphaproteobacteria</taxon>
        <taxon>Sphingomonadales</taxon>
        <taxon>Sphingomonadaceae</taxon>
        <taxon>Sphingobium</taxon>
    </lineage>
</organism>
<keyword evidence="13" id="KW-1185">Reference proteome</keyword>
<dbReference type="SUPFAM" id="SSF53155">
    <property type="entry name" value="Methylated DNA-protein cysteine methyltransferase domain"/>
    <property type="match status" value="1"/>
</dbReference>
<dbReference type="InterPro" id="IPR036217">
    <property type="entry name" value="MethylDNA_cys_MeTrfase_DNAb"/>
</dbReference>
<dbReference type="PANTHER" id="PTHR10815:SF5">
    <property type="entry name" value="METHYLATED-DNA--PROTEIN-CYSTEINE METHYLTRANSFERASE"/>
    <property type="match status" value="1"/>
</dbReference>
<evidence type="ECO:0000259" key="10">
    <source>
        <dbReference type="Pfam" id="PF01035"/>
    </source>
</evidence>
<evidence type="ECO:0000256" key="4">
    <source>
        <dbReference type="ARBA" id="ARBA00022603"/>
    </source>
</evidence>
<dbReference type="CDD" id="cd06445">
    <property type="entry name" value="ATase"/>
    <property type="match status" value="1"/>
</dbReference>
<dbReference type="EC" id="2.1.1.63" evidence="9"/>
<dbReference type="InterPro" id="IPR023546">
    <property type="entry name" value="MGMT"/>
</dbReference>
<dbReference type="FunFam" id="1.10.10.10:FF:000214">
    <property type="entry name" value="Methylated-DNA--protein-cysteine methyltransferase"/>
    <property type="match status" value="1"/>
</dbReference>
<dbReference type="EMBL" id="AP017655">
    <property type="protein sequence ID" value="BAV63803.1"/>
    <property type="molecule type" value="Genomic_DNA"/>
</dbReference>
<evidence type="ECO:0000256" key="1">
    <source>
        <dbReference type="ARBA" id="ARBA00001286"/>
    </source>
</evidence>
<feature type="domain" description="Methylated-DNA-[protein]-cysteine S-methyltransferase DNA binding" evidence="10">
    <location>
        <begin position="78"/>
        <end position="157"/>
    </location>
</feature>
<proteinExistence type="inferred from homology"/>
<dbReference type="NCBIfam" id="TIGR00589">
    <property type="entry name" value="ogt"/>
    <property type="match status" value="1"/>
</dbReference>
<dbReference type="Gene3D" id="1.10.10.10">
    <property type="entry name" value="Winged helix-like DNA-binding domain superfamily/Winged helix DNA-binding domain"/>
    <property type="match status" value="1"/>
</dbReference>
<dbReference type="InterPro" id="IPR001497">
    <property type="entry name" value="MethylDNA_cys_MeTrfase_AS"/>
</dbReference>
<feature type="active site" description="Nucleophile; methyl group acceptor" evidence="9">
    <location>
        <position position="129"/>
    </location>
</feature>
<comment type="similarity">
    <text evidence="2 9">Belongs to the MGMT family.</text>
</comment>